<accession>A0ABN9GR48</accession>
<dbReference type="Proteomes" id="UP001162483">
    <property type="component" value="Unassembled WGS sequence"/>
</dbReference>
<gene>
    <name evidence="1" type="ORF">SPARVUS_LOCUS14531735</name>
</gene>
<proteinExistence type="predicted"/>
<sequence>MSCQSAPDTTHQCCPAVAPISVASHCCPSVPPHQCP</sequence>
<feature type="non-terminal residue" evidence="1">
    <location>
        <position position="36"/>
    </location>
</feature>
<keyword evidence="2" id="KW-1185">Reference proteome</keyword>
<comment type="caution">
    <text evidence="1">The sequence shown here is derived from an EMBL/GenBank/DDBJ whole genome shotgun (WGS) entry which is preliminary data.</text>
</comment>
<reference evidence="1" key="1">
    <citation type="submission" date="2023-05" db="EMBL/GenBank/DDBJ databases">
        <authorList>
            <person name="Stuckert A."/>
        </authorList>
    </citation>
    <scope>NUCLEOTIDE SEQUENCE</scope>
</reference>
<dbReference type="EMBL" id="CATNWA010019108">
    <property type="protein sequence ID" value="CAI9611327.1"/>
    <property type="molecule type" value="Genomic_DNA"/>
</dbReference>
<protein>
    <submittedName>
        <fullName evidence="1">Uncharacterized protein</fullName>
    </submittedName>
</protein>
<evidence type="ECO:0000313" key="1">
    <source>
        <dbReference type="EMBL" id="CAI9611327.1"/>
    </source>
</evidence>
<evidence type="ECO:0000313" key="2">
    <source>
        <dbReference type="Proteomes" id="UP001162483"/>
    </source>
</evidence>
<organism evidence="1 2">
    <name type="scientific">Staurois parvus</name>
    <dbReference type="NCBI Taxonomy" id="386267"/>
    <lineage>
        <taxon>Eukaryota</taxon>
        <taxon>Metazoa</taxon>
        <taxon>Chordata</taxon>
        <taxon>Craniata</taxon>
        <taxon>Vertebrata</taxon>
        <taxon>Euteleostomi</taxon>
        <taxon>Amphibia</taxon>
        <taxon>Batrachia</taxon>
        <taxon>Anura</taxon>
        <taxon>Neobatrachia</taxon>
        <taxon>Ranoidea</taxon>
        <taxon>Ranidae</taxon>
        <taxon>Staurois</taxon>
    </lineage>
</organism>
<name>A0ABN9GR48_9NEOB</name>